<keyword evidence="2" id="KW-1185">Reference proteome</keyword>
<dbReference type="EMBL" id="CM042063">
    <property type="protein sequence ID" value="KAI3667468.1"/>
    <property type="molecule type" value="Genomic_DNA"/>
</dbReference>
<dbReference type="Proteomes" id="UP001055879">
    <property type="component" value="Linkage Group LG17"/>
</dbReference>
<name>A0ACB8XHW3_ARCLA</name>
<comment type="caution">
    <text evidence="1">The sequence shown here is derived from an EMBL/GenBank/DDBJ whole genome shotgun (WGS) entry which is preliminary data.</text>
</comment>
<protein>
    <submittedName>
        <fullName evidence="1">Uncharacterized protein</fullName>
    </submittedName>
</protein>
<gene>
    <name evidence="1" type="ORF">L6452_42526</name>
</gene>
<evidence type="ECO:0000313" key="1">
    <source>
        <dbReference type="EMBL" id="KAI3667468.1"/>
    </source>
</evidence>
<reference evidence="2" key="1">
    <citation type="journal article" date="2022" name="Mol. Ecol. Resour.">
        <title>The genomes of chicory, endive, great burdock and yacon provide insights into Asteraceae palaeo-polyploidization history and plant inulin production.</title>
        <authorList>
            <person name="Fan W."/>
            <person name="Wang S."/>
            <person name="Wang H."/>
            <person name="Wang A."/>
            <person name="Jiang F."/>
            <person name="Liu H."/>
            <person name="Zhao H."/>
            <person name="Xu D."/>
            <person name="Zhang Y."/>
        </authorList>
    </citation>
    <scope>NUCLEOTIDE SEQUENCE [LARGE SCALE GENOMIC DNA]</scope>
    <source>
        <strain evidence="2">cv. Niubang</strain>
    </source>
</reference>
<reference evidence="1 2" key="2">
    <citation type="journal article" date="2022" name="Mol. Ecol. Resour.">
        <title>The genomes of chicory, endive, great burdock and yacon provide insights into Asteraceae paleo-polyploidization history and plant inulin production.</title>
        <authorList>
            <person name="Fan W."/>
            <person name="Wang S."/>
            <person name="Wang H."/>
            <person name="Wang A."/>
            <person name="Jiang F."/>
            <person name="Liu H."/>
            <person name="Zhao H."/>
            <person name="Xu D."/>
            <person name="Zhang Y."/>
        </authorList>
    </citation>
    <scope>NUCLEOTIDE SEQUENCE [LARGE SCALE GENOMIC DNA]</scope>
    <source>
        <strain evidence="2">cv. Niubang</strain>
    </source>
</reference>
<sequence>MKVLRRSKKTPETRGCNGDGVKRAESNEEEHREEERLSIEGEKTLIAHLGKGQIWNRRCCDKKKKKPMDERRSDERRREKGGATL</sequence>
<accession>A0ACB8XHW3</accession>
<evidence type="ECO:0000313" key="2">
    <source>
        <dbReference type="Proteomes" id="UP001055879"/>
    </source>
</evidence>
<proteinExistence type="predicted"/>
<organism evidence="1 2">
    <name type="scientific">Arctium lappa</name>
    <name type="common">Greater burdock</name>
    <name type="synonym">Lappa major</name>
    <dbReference type="NCBI Taxonomy" id="4217"/>
    <lineage>
        <taxon>Eukaryota</taxon>
        <taxon>Viridiplantae</taxon>
        <taxon>Streptophyta</taxon>
        <taxon>Embryophyta</taxon>
        <taxon>Tracheophyta</taxon>
        <taxon>Spermatophyta</taxon>
        <taxon>Magnoliopsida</taxon>
        <taxon>eudicotyledons</taxon>
        <taxon>Gunneridae</taxon>
        <taxon>Pentapetalae</taxon>
        <taxon>asterids</taxon>
        <taxon>campanulids</taxon>
        <taxon>Asterales</taxon>
        <taxon>Asteraceae</taxon>
        <taxon>Carduoideae</taxon>
        <taxon>Cardueae</taxon>
        <taxon>Arctiinae</taxon>
        <taxon>Arctium</taxon>
    </lineage>
</organism>